<evidence type="ECO:0000313" key="1">
    <source>
        <dbReference type="EMBL" id="KAF6344857.1"/>
    </source>
</evidence>
<dbReference type="PANTHER" id="PTHR39226:SF1">
    <property type="entry name" value="RIKEN CDNA 1700013G24 GENE"/>
    <property type="match status" value="1"/>
</dbReference>
<dbReference type="Proteomes" id="UP000585614">
    <property type="component" value="Unassembled WGS sequence"/>
</dbReference>
<evidence type="ECO:0000313" key="4">
    <source>
        <dbReference type="Proteomes" id="UP000585614"/>
    </source>
</evidence>
<evidence type="ECO:0000313" key="3">
    <source>
        <dbReference type="Proteomes" id="UP000472240"/>
    </source>
</evidence>
<dbReference type="GeneTree" id="ENSGT00390000004327"/>
<accession>A0A671DIV5</accession>
<gene>
    <name evidence="1" type="ORF">mRhiFer1_010233</name>
</gene>
<keyword evidence="3" id="KW-1185">Reference proteome</keyword>
<reference evidence="1 4" key="4">
    <citation type="journal article" date="2020" name="Nature">
        <title>Six reference-quality genomes reveal evolution of bat adaptations.</title>
        <authorList>
            <person name="Jebb D."/>
            <person name="Huang Z."/>
            <person name="Pippel M."/>
            <person name="Hughes G.M."/>
            <person name="Lavrichenko K."/>
            <person name="Devanna P."/>
            <person name="Winkler S."/>
            <person name="Jermiin L.S."/>
            <person name="Skirmuntt E.C."/>
            <person name="Katzourakis A."/>
            <person name="Burkitt-Gray L."/>
            <person name="Ray D.A."/>
            <person name="Sullivan K.A.M."/>
            <person name="Roscito J.G."/>
            <person name="Kirilenko B.M."/>
            <person name="Davalos L.M."/>
            <person name="Corthals A.P."/>
            <person name="Power M.L."/>
            <person name="Jones G."/>
            <person name="Ransome R.D."/>
            <person name="Dechmann D.K.N."/>
            <person name="Locatelli A.G."/>
            <person name="Puechmaille S.J."/>
            <person name="Fedrigo O."/>
            <person name="Jarvis E.D."/>
            <person name="Hiller M."/>
            <person name="Vernes S.C."/>
            <person name="Myers E.W."/>
            <person name="Teeling E.C."/>
        </authorList>
    </citation>
    <scope>NUCLEOTIDE SEQUENCE [LARGE SCALE GENOMIC DNA]</scope>
    <source>
        <strain evidence="1">MRhiFer1</strain>
        <tissue evidence="1">Lung</tissue>
    </source>
</reference>
<dbReference type="AlphaFoldDB" id="A0A671DIV5"/>
<dbReference type="EMBL" id="JACAGC010000009">
    <property type="protein sequence ID" value="KAF6344857.1"/>
    <property type="molecule type" value="Genomic_DNA"/>
</dbReference>
<sequence>MSRRQVNRSNTYSHLNHPNLVSFPTRTPGWSQCPNVTGANSLKRLHPLNGLKFSGCSRPSEQSKIPSCPKLPMRRIYTGQPCNTKCAETRHLANRPKVAQKLSGRGRPHCLLCTDRPSDPASPTFLDHLIKGINYLDRSTDAFYTHCPKALSLPRLAANYLERAANSIHLNHPHHSSPHGYFNTSASTVPSTRRVNALKCVSDSINTSCPQRLQSRNLTTMLLQRPGVKLPELPLFRNRILGHLPKFWETIRSGWGAPEPMSKPCSWW</sequence>
<reference evidence="2" key="5">
    <citation type="submission" date="2025-05" db="UniProtKB">
        <authorList>
            <consortium name="Ensembl"/>
        </authorList>
    </citation>
    <scope>IDENTIFICATION</scope>
</reference>
<dbReference type="PANTHER" id="PTHR39226">
    <property type="entry name" value="RIKEN CDNA 1700013G24 GENE"/>
    <property type="match status" value="1"/>
</dbReference>
<protein>
    <submittedName>
        <fullName evidence="1 2">Uncharacterized protein</fullName>
    </submittedName>
</protein>
<name>A0A671DIV5_RHIFE</name>
<dbReference type="Proteomes" id="UP000472240">
    <property type="component" value="Chromosome 9"/>
</dbReference>
<organism evidence="2 3">
    <name type="scientific">Rhinolophus ferrumequinum</name>
    <name type="common">Greater horseshoe bat</name>
    <dbReference type="NCBI Taxonomy" id="59479"/>
    <lineage>
        <taxon>Eukaryota</taxon>
        <taxon>Metazoa</taxon>
        <taxon>Chordata</taxon>
        <taxon>Craniata</taxon>
        <taxon>Vertebrata</taxon>
        <taxon>Euteleostomi</taxon>
        <taxon>Mammalia</taxon>
        <taxon>Eutheria</taxon>
        <taxon>Laurasiatheria</taxon>
        <taxon>Chiroptera</taxon>
        <taxon>Yinpterochiroptera</taxon>
        <taxon>Rhinolophoidea</taxon>
        <taxon>Rhinolophidae</taxon>
        <taxon>Rhinolophinae</taxon>
        <taxon>Rhinolophus</taxon>
    </lineage>
</organism>
<reference evidence="2 3" key="3">
    <citation type="submission" date="2018-12" db="EMBL/GenBank/DDBJ databases">
        <title>G10K-VGP greater horseshoe bat female genome, primary haplotype.</title>
        <authorList>
            <person name="Teeling E."/>
            <person name="Myers G."/>
            <person name="Vernes S."/>
            <person name="Pippel M."/>
            <person name="Winkler S."/>
            <person name="Fedrigo O."/>
            <person name="Rhie A."/>
            <person name="Koren S."/>
            <person name="Phillippy A."/>
            <person name="Lewin H."/>
            <person name="Damas J."/>
            <person name="Howe K."/>
            <person name="Mountcastle J."/>
            <person name="Jarvis E.D."/>
        </authorList>
    </citation>
    <scope>NUCLEOTIDE SEQUENCE [LARGE SCALE GENOMIC DNA]</scope>
</reference>
<evidence type="ECO:0000313" key="2">
    <source>
        <dbReference type="Ensembl" id="ENSRFEP00010000886.1"/>
    </source>
</evidence>
<reference evidence="2 3" key="1">
    <citation type="journal article" date="2015" name="Annu Rev Anim Biosci">
        <title>The Genome 10K Project: a way forward.</title>
        <authorList>
            <person name="Koepfli K.P."/>
            <person name="Paten B."/>
            <person name="O'Brien S.J."/>
            <person name="Koepfli K.P."/>
            <person name="Paten B."/>
            <person name="Antunes A."/>
            <person name="Belov K."/>
            <person name="Bustamante C."/>
            <person name="Castoe T.A."/>
            <person name="Clawson H."/>
            <person name="Crawford A.J."/>
            <person name="Diekhans M."/>
            <person name="Distel D."/>
            <person name="Durbin R."/>
            <person name="Earl D."/>
            <person name="Fujita M.K."/>
            <person name="Gamble T."/>
            <person name="Georges A."/>
            <person name="Gemmell N."/>
            <person name="Gilbert M.T."/>
            <person name="Graves J.M."/>
            <person name="Green R.E."/>
            <person name="Hickey G."/>
            <person name="Jarvis E.D."/>
            <person name="Johnson W."/>
            <person name="Komissarov A."/>
            <person name="Korf I."/>
            <person name="Kuhn R."/>
            <person name="Larkin D.M."/>
            <person name="Lewin H."/>
            <person name="Lopez J.V."/>
            <person name="Ma J."/>
            <person name="Marques-Bonet T."/>
            <person name="Miller W."/>
            <person name="Murphy R."/>
            <person name="Pevzner P."/>
            <person name="Shapiro B."/>
            <person name="Steiner C."/>
            <person name="Tamazian G."/>
            <person name="Venkatesh B."/>
            <person name="Wang J."/>
            <person name="Wayne R."/>
            <person name="Wiley E."/>
            <person name="Yang H."/>
            <person name="Zhang G."/>
            <person name="Haussler D."/>
            <person name="Ryder O."/>
            <person name="O'Brien S.J."/>
        </authorList>
    </citation>
    <scope>NUCLEOTIDE SEQUENCE</scope>
</reference>
<reference evidence="2 3" key="2">
    <citation type="journal article" date="2018" name="Annu Rev Anim Biosci">
        <title>Bat Biology, Genomes, and the Bat1K Project: To Generate Chromosome-Level Genomes for All Living Bat Species.</title>
        <authorList>
            <person name="Teeling E.C."/>
            <person name="Vernes S.C."/>
            <person name="Davalos L.M."/>
            <person name="Ray D.A."/>
            <person name="Gilbert M.T.P."/>
            <person name="Myers E."/>
        </authorList>
    </citation>
    <scope>NUCLEOTIDE SEQUENCE</scope>
</reference>
<dbReference type="OMA" id="SKPCSWW"/>
<proteinExistence type="predicted"/>
<dbReference type="Ensembl" id="ENSRFET00010000998.1">
    <property type="protein sequence ID" value="ENSRFEP00010000886.1"/>
    <property type="gene ID" value="ENSRFEG00010000718.1"/>
</dbReference>